<organism evidence="1 2">
    <name type="scientific">Thalassotalea marina</name>
    <dbReference type="NCBI Taxonomy" id="1673741"/>
    <lineage>
        <taxon>Bacteria</taxon>
        <taxon>Pseudomonadati</taxon>
        <taxon>Pseudomonadota</taxon>
        <taxon>Gammaproteobacteria</taxon>
        <taxon>Alteromonadales</taxon>
        <taxon>Colwelliaceae</taxon>
        <taxon>Thalassotalea</taxon>
    </lineage>
</organism>
<reference evidence="1" key="2">
    <citation type="submission" date="2020-09" db="EMBL/GenBank/DDBJ databases">
        <authorList>
            <person name="Sun Q."/>
            <person name="Kim S."/>
        </authorList>
    </citation>
    <scope>NUCLEOTIDE SEQUENCE</scope>
    <source>
        <strain evidence="1">KCTC 42731</strain>
    </source>
</reference>
<reference evidence="1" key="1">
    <citation type="journal article" date="2014" name="Int. J. Syst. Evol. Microbiol.">
        <title>Complete genome sequence of Corynebacterium casei LMG S-19264T (=DSM 44701T), isolated from a smear-ripened cheese.</title>
        <authorList>
            <consortium name="US DOE Joint Genome Institute (JGI-PGF)"/>
            <person name="Walter F."/>
            <person name="Albersmeier A."/>
            <person name="Kalinowski J."/>
            <person name="Ruckert C."/>
        </authorList>
    </citation>
    <scope>NUCLEOTIDE SEQUENCE</scope>
    <source>
        <strain evidence="1">KCTC 42731</strain>
    </source>
</reference>
<dbReference type="RefSeq" id="WP_386005955.1">
    <property type="nucleotide sequence ID" value="NZ_JBHUDA010000014.1"/>
</dbReference>
<dbReference type="EMBL" id="BNCK01000001">
    <property type="protein sequence ID" value="GHF77610.1"/>
    <property type="molecule type" value="Genomic_DNA"/>
</dbReference>
<sequence length="130" mass="14440">MEIINDPHGHCTMEIQGNKVVVNATGPWNIEFTDVLHRLLAENVAKVAHDKYGIFLSIHGEAVAGEDVVQAHQNFVQHGNATAVAVILEHCETTAISRMLFGRVYSACNINHAFFDTEKEGMKWLDEQLA</sequence>
<protein>
    <submittedName>
        <fullName evidence="1">Uncharacterized protein</fullName>
    </submittedName>
</protein>
<name>A0A919EH33_9GAMM</name>
<evidence type="ECO:0000313" key="2">
    <source>
        <dbReference type="Proteomes" id="UP000623842"/>
    </source>
</evidence>
<gene>
    <name evidence="1" type="ORF">GCM10017161_00740</name>
</gene>
<evidence type="ECO:0000313" key="1">
    <source>
        <dbReference type="EMBL" id="GHF77610.1"/>
    </source>
</evidence>
<dbReference type="AlphaFoldDB" id="A0A919EH33"/>
<comment type="caution">
    <text evidence="1">The sequence shown here is derived from an EMBL/GenBank/DDBJ whole genome shotgun (WGS) entry which is preliminary data.</text>
</comment>
<keyword evidence="2" id="KW-1185">Reference proteome</keyword>
<proteinExistence type="predicted"/>
<dbReference type="Proteomes" id="UP000623842">
    <property type="component" value="Unassembled WGS sequence"/>
</dbReference>
<accession>A0A919EH33</accession>